<dbReference type="InterPro" id="IPR010982">
    <property type="entry name" value="Lambda_DNA-bd_dom_sf"/>
</dbReference>
<comment type="caution">
    <text evidence="2">The sequence shown here is derived from an EMBL/GenBank/DDBJ whole genome shotgun (WGS) entry which is preliminary data.</text>
</comment>
<proteinExistence type="predicted"/>
<feature type="domain" description="HTH cro/C1-type" evidence="1">
    <location>
        <begin position="15"/>
        <end position="69"/>
    </location>
</feature>
<dbReference type="SMART" id="SM00530">
    <property type="entry name" value="HTH_XRE"/>
    <property type="match status" value="1"/>
</dbReference>
<dbReference type="RefSeq" id="WP_341369741.1">
    <property type="nucleotide sequence ID" value="NZ_JBBPCO010000002.1"/>
</dbReference>
<dbReference type="Pfam" id="PF01381">
    <property type="entry name" value="HTH_3"/>
    <property type="match status" value="1"/>
</dbReference>
<evidence type="ECO:0000313" key="3">
    <source>
        <dbReference type="Proteomes" id="UP001446205"/>
    </source>
</evidence>
<dbReference type="Gene3D" id="1.10.260.40">
    <property type="entry name" value="lambda repressor-like DNA-binding domains"/>
    <property type="match status" value="1"/>
</dbReference>
<dbReference type="PROSITE" id="PS50943">
    <property type="entry name" value="HTH_CROC1"/>
    <property type="match status" value="1"/>
</dbReference>
<accession>A0ABU9D545</accession>
<keyword evidence="3" id="KW-1185">Reference proteome</keyword>
<dbReference type="CDD" id="cd00093">
    <property type="entry name" value="HTH_XRE"/>
    <property type="match status" value="1"/>
</dbReference>
<dbReference type="InterPro" id="IPR001387">
    <property type="entry name" value="Cro/C1-type_HTH"/>
</dbReference>
<protein>
    <submittedName>
        <fullName evidence="2">Helix-turn-helix transcriptional regulator</fullName>
    </submittedName>
</protein>
<evidence type="ECO:0000313" key="2">
    <source>
        <dbReference type="EMBL" id="MEK8088675.1"/>
    </source>
</evidence>
<dbReference type="Proteomes" id="UP001446205">
    <property type="component" value="Unassembled WGS sequence"/>
</dbReference>
<name>A0ABU9D545_9PROT</name>
<dbReference type="EMBL" id="JBBPCO010000002">
    <property type="protein sequence ID" value="MEK8088675.1"/>
    <property type="molecule type" value="Genomic_DNA"/>
</dbReference>
<reference evidence="2 3" key="1">
    <citation type="submission" date="2024-04" db="EMBL/GenBank/DDBJ databases">
        <authorList>
            <person name="Abashina T."/>
            <person name="Shaikin A."/>
        </authorList>
    </citation>
    <scope>NUCLEOTIDE SEQUENCE [LARGE SCALE GENOMIC DNA]</scope>
    <source>
        <strain evidence="2 3">AAFK</strain>
    </source>
</reference>
<organism evidence="2 3">
    <name type="scientific">Thermithiobacillus plumbiphilus</name>
    <dbReference type="NCBI Taxonomy" id="1729899"/>
    <lineage>
        <taxon>Bacteria</taxon>
        <taxon>Pseudomonadati</taxon>
        <taxon>Pseudomonadota</taxon>
        <taxon>Acidithiobacillia</taxon>
        <taxon>Acidithiobacillales</taxon>
        <taxon>Thermithiobacillaceae</taxon>
        <taxon>Thermithiobacillus</taxon>
    </lineage>
</organism>
<dbReference type="SUPFAM" id="SSF47413">
    <property type="entry name" value="lambda repressor-like DNA-binding domains"/>
    <property type="match status" value="1"/>
</dbReference>
<gene>
    <name evidence="2" type="ORF">WOB96_02745</name>
</gene>
<sequence>MNYPVKTPEQLGDVLKGCRKDMRLTQKDAGAKVGLQQRSISEIENGTAHVSVERLFKLLSALEVDLVVRTRSGASSNQTAPDW</sequence>
<evidence type="ECO:0000259" key="1">
    <source>
        <dbReference type="PROSITE" id="PS50943"/>
    </source>
</evidence>